<feature type="domain" description="SUF system FeS cluster assembly SufBD N-terminal" evidence="3">
    <location>
        <begin position="26"/>
        <end position="168"/>
    </location>
</feature>
<protein>
    <submittedName>
        <fullName evidence="4">Iron-sulfur cluster assembly protein SufD</fullName>
    </submittedName>
</protein>
<dbReference type="EMBL" id="CP031165">
    <property type="protein sequence ID" value="AXV07822.1"/>
    <property type="molecule type" value="Genomic_DNA"/>
</dbReference>
<evidence type="ECO:0000313" key="4">
    <source>
        <dbReference type="EMBL" id="AXV07822.1"/>
    </source>
</evidence>
<proteinExistence type="inferred from homology"/>
<dbReference type="PANTHER" id="PTHR43575">
    <property type="entry name" value="PROTEIN ABCI7, CHLOROPLASTIC"/>
    <property type="match status" value="1"/>
</dbReference>
<dbReference type="SUPFAM" id="SSF101960">
    <property type="entry name" value="Stabilizer of iron transporter SufD"/>
    <property type="match status" value="1"/>
</dbReference>
<dbReference type="Pfam" id="PF01458">
    <property type="entry name" value="SUFBD_core"/>
    <property type="match status" value="1"/>
</dbReference>
<reference evidence="4 5" key="1">
    <citation type="submission" date="2018-09" db="EMBL/GenBank/DDBJ databases">
        <title>Complete genome sequence of Euzebya sp. DY32-46 isolated from seawater of Pacific Ocean.</title>
        <authorList>
            <person name="Xu L."/>
            <person name="Wu Y.-H."/>
            <person name="Xu X.-W."/>
        </authorList>
    </citation>
    <scope>NUCLEOTIDE SEQUENCE [LARGE SCALE GENOMIC DNA]</scope>
    <source>
        <strain evidence="4 5">DY32-46</strain>
    </source>
</reference>
<comment type="similarity">
    <text evidence="1">Belongs to the iron-sulfur cluster assembly SufBD family.</text>
</comment>
<dbReference type="InterPro" id="IPR011542">
    <property type="entry name" value="SUF_FeS_clus_asmbl_SufD"/>
</dbReference>
<dbReference type="InterPro" id="IPR000825">
    <property type="entry name" value="SUF_FeS_clus_asmbl_SufBD_core"/>
</dbReference>
<dbReference type="PANTHER" id="PTHR43575:SF1">
    <property type="entry name" value="PROTEIN ABCI7, CHLOROPLASTIC"/>
    <property type="match status" value="1"/>
</dbReference>
<dbReference type="InterPro" id="IPR055346">
    <property type="entry name" value="Fe-S_cluster_assembly_SufBD"/>
</dbReference>
<dbReference type="Pfam" id="PF19295">
    <property type="entry name" value="SufBD_N"/>
    <property type="match status" value="1"/>
</dbReference>
<evidence type="ECO:0000259" key="3">
    <source>
        <dbReference type="Pfam" id="PF19295"/>
    </source>
</evidence>
<sequence length="460" mass="49277">MSTAPTPKALTETDVLAISAGADDPTWLRDHRQAAFKAFSDLQWPQVRDEDWRFTNPRRIPLDRPVLTEATAGVAPRDAGITVSSDDTAARVRIVDGGFAGVEATALPEGVIVADLATAAAEHPELVQRHLGTAVANDEVYAAFAASAWTTGAFVYVPAEVEVEAPLAITVQAAADGTHVQWVLLVAERHSKATVLLDQSGDAQATVINVVESVIGDGATLNVVTAQDWGDNVSHVTTHRGRVGRDATYQQSEITLGGNTVYVRPDVWLDGKGSNAELLGVYFPTGSEKFEHRSLIFHDADHSTSDYVHKGALSDDGHATWYGNIRIAPDAKQTVSDETNRNLILSPGAKADTLPFLEIETADVAACGHHSSVGQVDEVQLWYLQSRGISRDEAARMLVFAFFAEVLERIDAPGVADTVLADIELAVRQAPATLMDPRRDAAARHWAAEATQADAKAAKA</sequence>
<dbReference type="AlphaFoldDB" id="A0A346Y025"/>
<evidence type="ECO:0000313" key="5">
    <source>
        <dbReference type="Proteomes" id="UP000264006"/>
    </source>
</evidence>
<name>A0A346Y025_9ACTN</name>
<evidence type="ECO:0000259" key="2">
    <source>
        <dbReference type="Pfam" id="PF01458"/>
    </source>
</evidence>
<feature type="domain" description="SUF system FeS cluster assembly SufBD core" evidence="2">
    <location>
        <begin position="175"/>
        <end position="402"/>
    </location>
</feature>
<dbReference type="RefSeq" id="WP_114592255.1">
    <property type="nucleotide sequence ID" value="NZ_CP031165.1"/>
</dbReference>
<dbReference type="Proteomes" id="UP000264006">
    <property type="component" value="Chromosome"/>
</dbReference>
<gene>
    <name evidence="4" type="ORF">DVS28_a3146</name>
</gene>
<dbReference type="InterPro" id="IPR045595">
    <property type="entry name" value="SufBD_N"/>
</dbReference>
<dbReference type="KEGG" id="euz:DVS28_a3146"/>
<accession>A0A346Y025</accession>
<dbReference type="InterPro" id="IPR037284">
    <property type="entry name" value="SUF_FeS_clus_asmbl_SufBD_sf"/>
</dbReference>
<keyword evidence="5" id="KW-1185">Reference proteome</keyword>
<organism evidence="4 5">
    <name type="scientific">Euzebya pacifica</name>
    <dbReference type="NCBI Taxonomy" id="1608957"/>
    <lineage>
        <taxon>Bacteria</taxon>
        <taxon>Bacillati</taxon>
        <taxon>Actinomycetota</taxon>
        <taxon>Nitriliruptoria</taxon>
        <taxon>Euzebyales</taxon>
    </lineage>
</organism>
<evidence type="ECO:0000256" key="1">
    <source>
        <dbReference type="ARBA" id="ARBA00043967"/>
    </source>
</evidence>
<dbReference type="NCBIfam" id="TIGR01981">
    <property type="entry name" value="sufD"/>
    <property type="match status" value="1"/>
</dbReference>
<dbReference type="OrthoDB" id="9803529at2"/>
<dbReference type="GO" id="GO:0016226">
    <property type="term" value="P:iron-sulfur cluster assembly"/>
    <property type="evidence" value="ECO:0007669"/>
    <property type="project" value="InterPro"/>
</dbReference>